<protein>
    <submittedName>
        <fullName evidence="1">Uncharacterized protein</fullName>
    </submittedName>
</protein>
<reference evidence="2" key="1">
    <citation type="journal article" date="2006" name="Science">
        <title>Ancient noncoding elements conserved in the human genome.</title>
        <authorList>
            <person name="Venkatesh B."/>
            <person name="Kirkness E.F."/>
            <person name="Loh Y.H."/>
            <person name="Halpern A.L."/>
            <person name="Lee A.P."/>
            <person name="Johnson J."/>
            <person name="Dandona N."/>
            <person name="Viswanathan L.D."/>
            <person name="Tay A."/>
            <person name="Venter J.C."/>
            <person name="Strausberg R.L."/>
            <person name="Brenner S."/>
        </authorList>
    </citation>
    <scope>NUCLEOTIDE SEQUENCE [LARGE SCALE GENOMIC DNA]</scope>
</reference>
<proteinExistence type="predicted"/>
<dbReference type="InParanoid" id="A0A4W3HG01"/>
<dbReference type="AlphaFoldDB" id="A0A4W3HG01"/>
<sequence length="103" mass="11142">MVYLPRSDNVPSLTTRATTSGSSNIYRYLGPSFSSCPSLNQRIRGSGKALTLQSSLAALPSIRTTSFNSFRILGGPFSLISLRDLGRTRQPIAHSNVPQTIVD</sequence>
<accession>A0A4W3HG01</accession>
<reference evidence="1" key="5">
    <citation type="submission" date="2025-09" db="UniProtKB">
        <authorList>
            <consortium name="Ensembl"/>
        </authorList>
    </citation>
    <scope>IDENTIFICATION</scope>
</reference>
<name>A0A4W3HG01_CALMI</name>
<dbReference type="Proteomes" id="UP000314986">
    <property type="component" value="Unassembled WGS sequence"/>
</dbReference>
<keyword evidence="2" id="KW-1185">Reference proteome</keyword>
<reference evidence="1" key="4">
    <citation type="submission" date="2025-08" db="UniProtKB">
        <authorList>
            <consortium name="Ensembl"/>
        </authorList>
    </citation>
    <scope>IDENTIFICATION</scope>
</reference>
<evidence type="ECO:0000313" key="1">
    <source>
        <dbReference type="Ensembl" id="ENSCMIP00000014871.1"/>
    </source>
</evidence>
<evidence type="ECO:0000313" key="2">
    <source>
        <dbReference type="Proteomes" id="UP000314986"/>
    </source>
</evidence>
<reference evidence="2" key="2">
    <citation type="journal article" date="2007" name="PLoS Biol.">
        <title>Survey sequencing and comparative analysis of the elephant shark (Callorhinchus milii) genome.</title>
        <authorList>
            <person name="Venkatesh B."/>
            <person name="Kirkness E.F."/>
            <person name="Loh Y.H."/>
            <person name="Halpern A.L."/>
            <person name="Lee A.P."/>
            <person name="Johnson J."/>
            <person name="Dandona N."/>
            <person name="Viswanathan L.D."/>
            <person name="Tay A."/>
            <person name="Venter J.C."/>
            <person name="Strausberg R.L."/>
            <person name="Brenner S."/>
        </authorList>
    </citation>
    <scope>NUCLEOTIDE SEQUENCE [LARGE SCALE GENOMIC DNA]</scope>
</reference>
<dbReference type="Ensembl" id="ENSCMIT00000015184.1">
    <property type="protein sequence ID" value="ENSCMIP00000014871.1"/>
    <property type="gene ID" value="ENSCMIG00000007300.1"/>
</dbReference>
<organism evidence="1 2">
    <name type="scientific">Callorhinchus milii</name>
    <name type="common">Ghost shark</name>
    <dbReference type="NCBI Taxonomy" id="7868"/>
    <lineage>
        <taxon>Eukaryota</taxon>
        <taxon>Metazoa</taxon>
        <taxon>Chordata</taxon>
        <taxon>Craniata</taxon>
        <taxon>Vertebrata</taxon>
        <taxon>Chondrichthyes</taxon>
        <taxon>Holocephali</taxon>
        <taxon>Chimaeriformes</taxon>
        <taxon>Callorhinchidae</taxon>
        <taxon>Callorhinchus</taxon>
    </lineage>
</organism>
<reference evidence="2" key="3">
    <citation type="journal article" date="2014" name="Nature">
        <title>Elephant shark genome provides unique insights into gnathostome evolution.</title>
        <authorList>
            <consortium name="International Elephant Shark Genome Sequencing Consortium"/>
            <person name="Venkatesh B."/>
            <person name="Lee A.P."/>
            <person name="Ravi V."/>
            <person name="Maurya A.K."/>
            <person name="Lian M.M."/>
            <person name="Swann J.B."/>
            <person name="Ohta Y."/>
            <person name="Flajnik M.F."/>
            <person name="Sutoh Y."/>
            <person name="Kasahara M."/>
            <person name="Hoon S."/>
            <person name="Gangu V."/>
            <person name="Roy S.W."/>
            <person name="Irimia M."/>
            <person name="Korzh V."/>
            <person name="Kondrychyn I."/>
            <person name="Lim Z.W."/>
            <person name="Tay B.H."/>
            <person name="Tohari S."/>
            <person name="Kong K.W."/>
            <person name="Ho S."/>
            <person name="Lorente-Galdos B."/>
            <person name="Quilez J."/>
            <person name="Marques-Bonet T."/>
            <person name="Raney B.J."/>
            <person name="Ingham P.W."/>
            <person name="Tay A."/>
            <person name="Hillier L.W."/>
            <person name="Minx P."/>
            <person name="Boehm T."/>
            <person name="Wilson R.K."/>
            <person name="Brenner S."/>
            <person name="Warren W.C."/>
        </authorList>
    </citation>
    <scope>NUCLEOTIDE SEQUENCE [LARGE SCALE GENOMIC DNA]</scope>
</reference>